<evidence type="ECO:0000256" key="4">
    <source>
        <dbReference type="ARBA" id="ARBA00022989"/>
    </source>
</evidence>
<feature type="transmembrane region" description="Helical" evidence="6">
    <location>
        <begin position="37"/>
        <end position="58"/>
    </location>
</feature>
<evidence type="ECO:0000313" key="8">
    <source>
        <dbReference type="Proteomes" id="UP000715441"/>
    </source>
</evidence>
<name>A0ABX1JE07_9PSEU</name>
<dbReference type="Proteomes" id="UP000715441">
    <property type="component" value="Unassembled WGS sequence"/>
</dbReference>
<evidence type="ECO:0000256" key="5">
    <source>
        <dbReference type="ARBA" id="ARBA00023136"/>
    </source>
</evidence>
<gene>
    <name evidence="7" type="primary">fetB</name>
    <name evidence="7" type="ORF">HFP15_29075</name>
</gene>
<feature type="transmembrane region" description="Helical" evidence="6">
    <location>
        <begin position="64"/>
        <end position="82"/>
    </location>
</feature>
<evidence type="ECO:0000256" key="3">
    <source>
        <dbReference type="ARBA" id="ARBA00022692"/>
    </source>
</evidence>
<keyword evidence="3 6" id="KW-0812">Transmembrane</keyword>
<comment type="similarity">
    <text evidence="2">Belongs to the UPF0014 family.</text>
</comment>
<evidence type="ECO:0000313" key="7">
    <source>
        <dbReference type="EMBL" id="NKQ56930.1"/>
    </source>
</evidence>
<comment type="caution">
    <text evidence="7">The sequence shown here is derived from an EMBL/GenBank/DDBJ whole genome shotgun (WGS) entry which is preliminary data.</text>
</comment>
<feature type="transmembrane region" description="Helical" evidence="6">
    <location>
        <begin position="123"/>
        <end position="143"/>
    </location>
</feature>
<feature type="transmembrane region" description="Helical" evidence="6">
    <location>
        <begin position="6"/>
        <end position="25"/>
    </location>
</feature>
<feature type="transmembrane region" description="Helical" evidence="6">
    <location>
        <begin position="94"/>
        <end position="117"/>
    </location>
</feature>
<reference evidence="7 8" key="1">
    <citation type="submission" date="2020-04" db="EMBL/GenBank/DDBJ databases">
        <title>Novel species.</title>
        <authorList>
            <person name="Teo W.F.A."/>
            <person name="Lipun K."/>
            <person name="Srisuk N."/>
            <person name="Duangmal K."/>
        </authorList>
    </citation>
    <scope>NUCLEOTIDE SEQUENCE [LARGE SCALE GENOMIC DNA]</scope>
    <source>
        <strain evidence="7 8">K13G38</strain>
    </source>
</reference>
<keyword evidence="8" id="KW-1185">Reference proteome</keyword>
<keyword evidence="4 6" id="KW-1133">Transmembrane helix</keyword>
<organism evidence="7 8">
    <name type="scientific">Amycolatopsis acididurans</name>
    <dbReference type="NCBI Taxonomy" id="2724524"/>
    <lineage>
        <taxon>Bacteria</taxon>
        <taxon>Bacillati</taxon>
        <taxon>Actinomycetota</taxon>
        <taxon>Actinomycetes</taxon>
        <taxon>Pseudonocardiales</taxon>
        <taxon>Pseudonocardiaceae</taxon>
        <taxon>Amycolatopsis</taxon>
    </lineage>
</organism>
<evidence type="ECO:0000256" key="1">
    <source>
        <dbReference type="ARBA" id="ARBA00004141"/>
    </source>
</evidence>
<protein>
    <submittedName>
        <fullName evidence="7">Iron export ABC transporter permease subunit FetB</fullName>
    </submittedName>
</protein>
<comment type="subcellular location">
    <subcellularLocation>
        <location evidence="1">Membrane</location>
        <topology evidence="1">Multi-pass membrane protein</topology>
    </subcellularLocation>
</comment>
<proteinExistence type="inferred from homology"/>
<sequence>MTGISVPSWPGVAASLLLVALAAAVAYRQRLHLTRELIIASLRAGVQLVAVGALLLVIFARTGLPGAFAWVAIMILIAGQVAGHRGTRLPRARWAATAGVATGSILTLGTLLALGIISTQARVVVPVGGMIVSGTMQAAGVTLRRLREDTYTARPAIEARLCLGLPAREAFLPHQRSALRTALLPAIDSTKVVGLISLPGAMTGLILAGVDPLTAIRYQIVVMYMLLAATALAALATARLAEHALFDNAHRLVPVAQPPQGAQ</sequence>
<dbReference type="InterPro" id="IPR005226">
    <property type="entry name" value="UPF0014_fam"/>
</dbReference>
<keyword evidence="5 6" id="KW-0472">Membrane</keyword>
<dbReference type="RefSeq" id="WP_168519960.1">
    <property type="nucleotide sequence ID" value="NZ_JAAXLS010000029.1"/>
</dbReference>
<accession>A0ABX1JE07</accession>
<dbReference type="EMBL" id="JAAXLS010000029">
    <property type="protein sequence ID" value="NKQ56930.1"/>
    <property type="molecule type" value="Genomic_DNA"/>
</dbReference>
<dbReference type="Pfam" id="PF03649">
    <property type="entry name" value="UPF0014"/>
    <property type="match status" value="1"/>
</dbReference>
<dbReference type="PANTHER" id="PTHR30028">
    <property type="entry name" value="UPF0014 INNER MEMBRANE PROTEIN YBBM-RELATED"/>
    <property type="match status" value="1"/>
</dbReference>
<feature type="transmembrane region" description="Helical" evidence="6">
    <location>
        <begin position="192"/>
        <end position="210"/>
    </location>
</feature>
<evidence type="ECO:0000256" key="6">
    <source>
        <dbReference type="SAM" id="Phobius"/>
    </source>
</evidence>
<feature type="transmembrane region" description="Helical" evidence="6">
    <location>
        <begin position="216"/>
        <end position="236"/>
    </location>
</feature>
<evidence type="ECO:0000256" key="2">
    <source>
        <dbReference type="ARBA" id="ARBA00005268"/>
    </source>
</evidence>
<dbReference type="PANTHER" id="PTHR30028:SF0">
    <property type="entry name" value="PROTEIN ALUMINUM SENSITIVE 3"/>
    <property type="match status" value="1"/>
</dbReference>